<feature type="transmembrane region" description="Helical" evidence="14">
    <location>
        <begin position="174"/>
        <end position="194"/>
    </location>
</feature>
<dbReference type="Proteomes" id="UP000694569">
    <property type="component" value="Unplaced"/>
</dbReference>
<evidence type="ECO:0000256" key="9">
    <source>
        <dbReference type="ARBA" id="ARBA00023004"/>
    </source>
</evidence>
<sequence>MVSFDPFSILVSVLVVLFLLNVFSNRKKNLYHNFPPGPKPWPFIGNIPYMIMKKQKPHKTLQELGETYGPVYCFQSGSEKTVVLCGYEAVKDALINHADDFSERPIIHIMEELEHGHGIIFAHGENWKVMRRFTIATLRDFGMGKKVIENKINEESESLIQIFESFKGKPFDNLLLMNSAVANIIVSILLGHRLDYKDPTFLRLMRLINENIKLFASPMIVLYNAWPSLMNWIPGPHKTVFKNAMELKKYFRDTFMKYKEDVDINDQRNLIDAFLVRQKEEKPSPTTYFHNDNLLTLMNSLFRAGMETTSTTLRWGFLLMMKYPEIQKKVQNEIDNVIGSAQPSMEHRKQMPYTDAVIHEMQRFGNIVPTGIPHATNRDVTFRGYFLPKGTQVIPLLSSVLQDKAYFEKPLEFYPEHFLDSKGNFVKKDAFLPFSAGRRSCAGETLAKMELFIFFTRLMQKFTFKGPPGVELDLSPNSGFTMSPLMQEVCVEPRN</sequence>
<comment type="cofactor">
    <cofactor evidence="1 12">
        <name>heme</name>
        <dbReference type="ChEBI" id="CHEBI:30413"/>
    </cofactor>
</comment>
<dbReference type="PROSITE" id="PS00086">
    <property type="entry name" value="CYTOCHROME_P450"/>
    <property type="match status" value="1"/>
</dbReference>
<accession>A0A8C5M084</accession>
<dbReference type="OrthoDB" id="1055148at2759"/>
<dbReference type="SUPFAM" id="SSF48264">
    <property type="entry name" value="Cytochrome P450"/>
    <property type="match status" value="1"/>
</dbReference>
<dbReference type="GO" id="GO:0016712">
    <property type="term" value="F:oxidoreductase activity, acting on paired donors, with incorporation or reduction of molecular oxygen, reduced flavin or flavoprotein as one donor, and incorporation of one atom of oxygen"/>
    <property type="evidence" value="ECO:0007669"/>
    <property type="project" value="TreeGrafter"/>
</dbReference>
<keyword evidence="10 13" id="KW-0503">Monooxygenase</keyword>
<evidence type="ECO:0000256" key="7">
    <source>
        <dbReference type="ARBA" id="ARBA00022848"/>
    </source>
</evidence>
<evidence type="ECO:0000256" key="3">
    <source>
        <dbReference type="ARBA" id="ARBA00010617"/>
    </source>
</evidence>
<evidence type="ECO:0000256" key="10">
    <source>
        <dbReference type="ARBA" id="ARBA00023033"/>
    </source>
</evidence>
<keyword evidence="8 13" id="KW-0560">Oxidoreductase</keyword>
<dbReference type="GeneTree" id="ENSGT00940000162510"/>
<evidence type="ECO:0000256" key="14">
    <source>
        <dbReference type="SAM" id="Phobius"/>
    </source>
</evidence>
<proteinExistence type="inferred from homology"/>
<dbReference type="PANTHER" id="PTHR24300">
    <property type="entry name" value="CYTOCHROME P450 508A4-RELATED"/>
    <property type="match status" value="1"/>
</dbReference>
<evidence type="ECO:0000256" key="12">
    <source>
        <dbReference type="PIRSR" id="PIRSR602401-1"/>
    </source>
</evidence>
<keyword evidence="7" id="KW-0492">Microsome</keyword>
<dbReference type="GO" id="GO:0006805">
    <property type="term" value="P:xenobiotic metabolic process"/>
    <property type="evidence" value="ECO:0007669"/>
    <property type="project" value="TreeGrafter"/>
</dbReference>
<dbReference type="PRINTS" id="PR00463">
    <property type="entry name" value="EP450I"/>
</dbReference>
<name>A0A8C5M084_9ANUR</name>
<evidence type="ECO:0000256" key="5">
    <source>
        <dbReference type="ARBA" id="ARBA00022723"/>
    </source>
</evidence>
<feature type="transmembrane region" description="Helical" evidence="14">
    <location>
        <begin position="6"/>
        <end position="23"/>
    </location>
</feature>
<reference evidence="15" key="1">
    <citation type="submission" date="2025-08" db="UniProtKB">
        <authorList>
            <consortium name="Ensembl"/>
        </authorList>
    </citation>
    <scope>IDENTIFICATION</scope>
</reference>
<keyword evidence="6" id="KW-0256">Endoplasmic reticulum</keyword>
<dbReference type="GO" id="GO:0006082">
    <property type="term" value="P:organic acid metabolic process"/>
    <property type="evidence" value="ECO:0007669"/>
    <property type="project" value="TreeGrafter"/>
</dbReference>
<dbReference type="AlphaFoldDB" id="A0A8C5M084"/>
<evidence type="ECO:0008006" key="17">
    <source>
        <dbReference type="Google" id="ProtNLM"/>
    </source>
</evidence>
<dbReference type="GO" id="GO:0005737">
    <property type="term" value="C:cytoplasm"/>
    <property type="evidence" value="ECO:0007669"/>
    <property type="project" value="TreeGrafter"/>
</dbReference>
<dbReference type="InterPro" id="IPR017972">
    <property type="entry name" value="Cyt_P450_CS"/>
</dbReference>
<keyword evidence="5 12" id="KW-0479">Metal-binding</keyword>
<keyword evidence="9 12" id="KW-0408">Iron</keyword>
<comment type="subcellular location">
    <subcellularLocation>
        <location evidence="2">Microsome membrane</location>
    </subcellularLocation>
</comment>
<dbReference type="FunFam" id="1.10.630.10:FF:000010">
    <property type="entry name" value="cytochrome P450 2W1 isoform X2"/>
    <property type="match status" value="1"/>
</dbReference>
<dbReference type="Pfam" id="PF00067">
    <property type="entry name" value="p450"/>
    <property type="match status" value="1"/>
</dbReference>
<evidence type="ECO:0000313" key="16">
    <source>
        <dbReference type="Proteomes" id="UP000694569"/>
    </source>
</evidence>
<dbReference type="InterPro" id="IPR002401">
    <property type="entry name" value="Cyt_P450_E_grp-I"/>
</dbReference>
<keyword evidence="4 12" id="KW-0349">Heme</keyword>
<evidence type="ECO:0000256" key="4">
    <source>
        <dbReference type="ARBA" id="ARBA00022617"/>
    </source>
</evidence>
<evidence type="ECO:0000313" key="15">
    <source>
        <dbReference type="Ensembl" id="ENSLLEP00000007629.1"/>
    </source>
</evidence>
<protein>
    <recommendedName>
        <fullName evidence="17">Cytochrome P450</fullName>
    </recommendedName>
</protein>
<dbReference type="Gene3D" id="1.10.630.10">
    <property type="entry name" value="Cytochrome P450"/>
    <property type="match status" value="1"/>
</dbReference>
<dbReference type="PRINTS" id="PR00385">
    <property type="entry name" value="P450"/>
</dbReference>
<dbReference type="Ensembl" id="ENSLLET00000007939.1">
    <property type="protein sequence ID" value="ENSLLEP00000007629.1"/>
    <property type="gene ID" value="ENSLLEG00000004842.1"/>
</dbReference>
<dbReference type="GO" id="GO:0005506">
    <property type="term" value="F:iron ion binding"/>
    <property type="evidence" value="ECO:0007669"/>
    <property type="project" value="InterPro"/>
</dbReference>
<keyword evidence="14" id="KW-1133">Transmembrane helix</keyword>
<dbReference type="InterPro" id="IPR050182">
    <property type="entry name" value="Cytochrome_P450_fam2"/>
</dbReference>
<keyword evidence="16" id="KW-1185">Reference proteome</keyword>
<dbReference type="InterPro" id="IPR036396">
    <property type="entry name" value="Cyt_P450_sf"/>
</dbReference>
<evidence type="ECO:0000256" key="1">
    <source>
        <dbReference type="ARBA" id="ARBA00001971"/>
    </source>
</evidence>
<evidence type="ECO:0000256" key="11">
    <source>
        <dbReference type="ARBA" id="ARBA00023136"/>
    </source>
</evidence>
<organism evidence="15 16">
    <name type="scientific">Leptobrachium leishanense</name>
    <name type="common">Leishan spiny toad</name>
    <dbReference type="NCBI Taxonomy" id="445787"/>
    <lineage>
        <taxon>Eukaryota</taxon>
        <taxon>Metazoa</taxon>
        <taxon>Chordata</taxon>
        <taxon>Craniata</taxon>
        <taxon>Vertebrata</taxon>
        <taxon>Euteleostomi</taxon>
        <taxon>Amphibia</taxon>
        <taxon>Batrachia</taxon>
        <taxon>Anura</taxon>
        <taxon>Pelobatoidea</taxon>
        <taxon>Megophryidae</taxon>
        <taxon>Leptobrachium</taxon>
    </lineage>
</organism>
<evidence type="ECO:0000256" key="2">
    <source>
        <dbReference type="ARBA" id="ARBA00004524"/>
    </source>
</evidence>
<evidence type="ECO:0000256" key="8">
    <source>
        <dbReference type="ARBA" id="ARBA00023002"/>
    </source>
</evidence>
<dbReference type="InterPro" id="IPR001128">
    <property type="entry name" value="Cyt_P450"/>
</dbReference>
<keyword evidence="14" id="KW-0812">Transmembrane</keyword>
<dbReference type="GO" id="GO:0020037">
    <property type="term" value="F:heme binding"/>
    <property type="evidence" value="ECO:0007669"/>
    <property type="project" value="InterPro"/>
</dbReference>
<dbReference type="GO" id="GO:0046222">
    <property type="term" value="P:aflatoxin metabolic process"/>
    <property type="evidence" value="ECO:0007669"/>
    <property type="project" value="UniProtKB-ARBA"/>
</dbReference>
<feature type="binding site" description="axial binding residue" evidence="12">
    <location>
        <position position="441"/>
    </location>
    <ligand>
        <name>heme</name>
        <dbReference type="ChEBI" id="CHEBI:30413"/>
    </ligand>
    <ligandPart>
        <name>Fe</name>
        <dbReference type="ChEBI" id="CHEBI:18248"/>
    </ligandPart>
</feature>
<evidence type="ECO:0000256" key="13">
    <source>
        <dbReference type="RuleBase" id="RU000461"/>
    </source>
</evidence>
<comment type="similarity">
    <text evidence="3 13">Belongs to the cytochrome P450 family.</text>
</comment>
<keyword evidence="11 14" id="KW-0472">Membrane</keyword>
<evidence type="ECO:0000256" key="6">
    <source>
        <dbReference type="ARBA" id="ARBA00022824"/>
    </source>
</evidence>
<reference evidence="15" key="2">
    <citation type="submission" date="2025-09" db="UniProtKB">
        <authorList>
            <consortium name="Ensembl"/>
        </authorList>
    </citation>
    <scope>IDENTIFICATION</scope>
</reference>
<dbReference type="PANTHER" id="PTHR24300:SF302">
    <property type="entry name" value="CYTOCHROME P450"/>
    <property type="match status" value="1"/>
</dbReference>